<dbReference type="InterPro" id="IPR029063">
    <property type="entry name" value="SAM-dependent_MTases_sf"/>
</dbReference>
<proteinExistence type="predicted"/>
<dbReference type="EMBL" id="PQGG01000009">
    <property type="protein sequence ID" value="POP53979.1"/>
    <property type="molecule type" value="Genomic_DNA"/>
</dbReference>
<dbReference type="RefSeq" id="WP_103683177.1">
    <property type="nucleotide sequence ID" value="NZ_PQGG01000009.1"/>
</dbReference>
<organism evidence="2 3">
    <name type="scientific">Zhongshania marina</name>
    <dbReference type="NCBI Taxonomy" id="2304603"/>
    <lineage>
        <taxon>Bacteria</taxon>
        <taxon>Pseudomonadati</taxon>
        <taxon>Pseudomonadota</taxon>
        <taxon>Gammaproteobacteria</taxon>
        <taxon>Cellvibrionales</taxon>
        <taxon>Spongiibacteraceae</taxon>
        <taxon>Zhongshania</taxon>
    </lineage>
</organism>
<dbReference type="PANTHER" id="PTHR13369:SF0">
    <property type="entry name" value="GLUTATHIONE S-TRANSFERASE C-TERMINAL DOMAIN-CONTAINING PROTEIN"/>
    <property type="match status" value="1"/>
</dbReference>
<dbReference type="InterPro" id="IPR025714">
    <property type="entry name" value="Methyltranfer_dom"/>
</dbReference>
<feature type="domain" description="Methyltransferase" evidence="1">
    <location>
        <begin position="131"/>
        <end position="239"/>
    </location>
</feature>
<name>A0A2S4HJ44_9GAMM</name>
<dbReference type="AlphaFoldDB" id="A0A2S4HJ44"/>
<dbReference type="PANTHER" id="PTHR13369">
    <property type="match status" value="1"/>
</dbReference>
<accession>A0A2S4HJ44</accession>
<sequence>MNFSIRAQQLNTLLNQHQSLWRHNAYNEVSPRSFRDFPNLLAFLLNLSDEELQHLQANDRHLLTALAPYFPPAAELLSLITLAAPPPHQNTEPPRGIPGRKWLQIQAFIDAHPRSDAASHSGESLPEVRLDNTAIIEWCSGKGYLSEALTKRYELDAIGLEIDPSLVAAGNLRASTAKHHRRVIACDVLSDQVFQHVDSSRQLLALHACGGLHQRLLNTAAVQKNPRLSISPCCYHRFNQGEYRYLSAQMQGSELRFSNDDLRTAVRQTKTARSGETQARRQLQAWYLGLRLILEEHRIATNTPLPSTPQHWSKTSFRDWLNAVLTLKPLELSLPANLTQYEKAGWQCLREAERIDLVRMAFRRAIELHCVLDSVLFLEEHHYHCTLSEFCASSLTPRNLLIQAEKV</sequence>
<dbReference type="OrthoDB" id="5298194at2"/>
<dbReference type="Pfam" id="PF13679">
    <property type="entry name" value="Methyltransf_32"/>
    <property type="match status" value="1"/>
</dbReference>
<evidence type="ECO:0000313" key="3">
    <source>
        <dbReference type="Proteomes" id="UP000237222"/>
    </source>
</evidence>
<reference evidence="2" key="1">
    <citation type="submission" date="2018-01" db="EMBL/GenBank/DDBJ databases">
        <authorList>
            <person name="Yu X.-D."/>
        </authorList>
    </citation>
    <scope>NUCLEOTIDE SEQUENCE</scope>
    <source>
        <strain evidence="2">ZX-21</strain>
    </source>
</reference>
<protein>
    <recommendedName>
        <fullName evidence="1">Methyltransferase domain-containing protein</fullName>
    </recommendedName>
</protein>
<gene>
    <name evidence="2" type="ORF">C0068_03830</name>
</gene>
<comment type="caution">
    <text evidence="2">The sequence shown here is derived from an EMBL/GenBank/DDBJ whole genome shotgun (WGS) entry which is preliminary data.</text>
</comment>
<dbReference type="Proteomes" id="UP000237222">
    <property type="component" value="Unassembled WGS sequence"/>
</dbReference>
<evidence type="ECO:0000259" key="1">
    <source>
        <dbReference type="Pfam" id="PF13679"/>
    </source>
</evidence>
<evidence type="ECO:0000313" key="2">
    <source>
        <dbReference type="EMBL" id="POP53979.1"/>
    </source>
</evidence>
<dbReference type="SUPFAM" id="SSF53335">
    <property type="entry name" value="S-adenosyl-L-methionine-dependent methyltransferases"/>
    <property type="match status" value="1"/>
</dbReference>